<dbReference type="EMBL" id="BAAAQN010000081">
    <property type="protein sequence ID" value="GAA2060983.1"/>
    <property type="molecule type" value="Genomic_DNA"/>
</dbReference>
<keyword evidence="3" id="KW-1185">Reference proteome</keyword>
<feature type="chain" id="PRO_5046100330" evidence="1">
    <location>
        <begin position="28"/>
        <end position="104"/>
    </location>
</feature>
<proteinExistence type="predicted"/>
<evidence type="ECO:0000313" key="2">
    <source>
        <dbReference type="EMBL" id="GAA2060983.1"/>
    </source>
</evidence>
<sequence>MSLVIKSLATAATVTALILGGAAAASADTASGTNLGITAGSTEGNSGIGTGNVVQGNSGSVAQGVGNVVGNGDVVISYGSLWGGGWSGWGGWGSAWHHHRCGIL</sequence>
<organism evidence="2 3">
    <name type="scientific">Catenulispora yoronensis</name>
    <dbReference type="NCBI Taxonomy" id="450799"/>
    <lineage>
        <taxon>Bacteria</taxon>
        <taxon>Bacillati</taxon>
        <taxon>Actinomycetota</taxon>
        <taxon>Actinomycetes</taxon>
        <taxon>Catenulisporales</taxon>
        <taxon>Catenulisporaceae</taxon>
        <taxon>Catenulispora</taxon>
    </lineage>
</organism>
<name>A0ABN2VFC1_9ACTN</name>
<keyword evidence="1" id="KW-0732">Signal</keyword>
<accession>A0ABN2VFC1</accession>
<gene>
    <name evidence="2" type="ORF">GCM10009839_84830</name>
</gene>
<dbReference type="RefSeq" id="WP_344671413.1">
    <property type="nucleotide sequence ID" value="NZ_BAAAQN010000081.1"/>
</dbReference>
<reference evidence="2 3" key="1">
    <citation type="journal article" date="2019" name="Int. J. Syst. Evol. Microbiol.">
        <title>The Global Catalogue of Microorganisms (GCM) 10K type strain sequencing project: providing services to taxonomists for standard genome sequencing and annotation.</title>
        <authorList>
            <consortium name="The Broad Institute Genomics Platform"/>
            <consortium name="The Broad Institute Genome Sequencing Center for Infectious Disease"/>
            <person name="Wu L."/>
            <person name="Ma J."/>
        </authorList>
    </citation>
    <scope>NUCLEOTIDE SEQUENCE [LARGE SCALE GENOMIC DNA]</scope>
    <source>
        <strain evidence="2 3">JCM 16014</strain>
    </source>
</reference>
<dbReference type="Proteomes" id="UP001500751">
    <property type="component" value="Unassembled WGS sequence"/>
</dbReference>
<comment type="caution">
    <text evidence="2">The sequence shown here is derived from an EMBL/GenBank/DDBJ whole genome shotgun (WGS) entry which is preliminary data.</text>
</comment>
<protein>
    <submittedName>
        <fullName evidence="2">Uncharacterized protein</fullName>
    </submittedName>
</protein>
<evidence type="ECO:0000256" key="1">
    <source>
        <dbReference type="SAM" id="SignalP"/>
    </source>
</evidence>
<evidence type="ECO:0000313" key="3">
    <source>
        <dbReference type="Proteomes" id="UP001500751"/>
    </source>
</evidence>
<feature type="signal peptide" evidence="1">
    <location>
        <begin position="1"/>
        <end position="27"/>
    </location>
</feature>